<evidence type="ECO:0000256" key="5">
    <source>
        <dbReference type="ARBA" id="ARBA00022801"/>
    </source>
</evidence>
<dbReference type="GO" id="GO:0004519">
    <property type="term" value="F:endonuclease activity"/>
    <property type="evidence" value="ECO:0007669"/>
    <property type="project" value="UniProtKB-KW"/>
</dbReference>
<organism evidence="9 10">
    <name type="scientific">Halovulum dunhuangense</name>
    <dbReference type="NCBI Taxonomy" id="1505036"/>
    <lineage>
        <taxon>Bacteria</taxon>
        <taxon>Pseudomonadati</taxon>
        <taxon>Pseudomonadota</taxon>
        <taxon>Alphaproteobacteria</taxon>
        <taxon>Rhodobacterales</taxon>
        <taxon>Paracoccaceae</taxon>
        <taxon>Halovulum</taxon>
    </lineage>
</organism>
<dbReference type="AlphaFoldDB" id="A0A849L403"/>
<evidence type="ECO:0000256" key="6">
    <source>
        <dbReference type="ARBA" id="ARBA00022842"/>
    </source>
</evidence>
<dbReference type="Proteomes" id="UP000572377">
    <property type="component" value="Unassembled WGS sequence"/>
</dbReference>
<name>A0A849L403_9RHOB</name>
<accession>A0A849L403</accession>
<dbReference type="GO" id="GO:0003723">
    <property type="term" value="F:RNA binding"/>
    <property type="evidence" value="ECO:0007669"/>
    <property type="project" value="UniProtKB-KW"/>
</dbReference>
<dbReference type="RefSeq" id="WP_171325684.1">
    <property type="nucleotide sequence ID" value="NZ_JABFBC010000002.1"/>
</dbReference>
<evidence type="ECO:0000256" key="7">
    <source>
        <dbReference type="ARBA" id="ARBA00022884"/>
    </source>
</evidence>
<sequence>MKGRAVWLDTLPDGRRLAALTVDGQIEDILADPPDAWGPAQPGAIFRARMGRPMKGMGGAMVDLGDGLTGFLRETKGLSPGAAVLVQVGAVSESAKAPPVSRRLLFKGRNAILTPGSPGINVSRAVRDEGARARLQSAGQAAMAGADPDFGLILRSAAGAAENADIEGEIAELRALAEAMLADATGAPELLLDAPDAHLAAWRDWADPAPELVDDAPGAFERGGIWDALRAVLSPEIPLGGGAWMTVEPTRALVAIDVNTGADTSPAAGLKANVAALRALPRALRLRGLAGQITVDPAPFSKRERPQLEQVLNRAMREDAGEMLLAGWTPLGHMEMQRKRDRHPLAKVLKDALPDL</sequence>
<feature type="domain" description="RNA-binding protein AU-1/Ribonuclease E/G" evidence="8">
    <location>
        <begin position="107"/>
        <end position="207"/>
    </location>
</feature>
<dbReference type="GO" id="GO:0005737">
    <property type="term" value="C:cytoplasm"/>
    <property type="evidence" value="ECO:0007669"/>
    <property type="project" value="TreeGrafter"/>
</dbReference>
<keyword evidence="2" id="KW-0540">Nuclease</keyword>
<comment type="caution">
    <text evidence="9">The sequence shown here is derived from an EMBL/GenBank/DDBJ whole genome shotgun (WGS) entry which is preliminary data.</text>
</comment>
<keyword evidence="5" id="KW-0378">Hydrolase</keyword>
<dbReference type="InterPro" id="IPR019307">
    <property type="entry name" value="RNA-bd_AU-1/RNase_E/G"/>
</dbReference>
<dbReference type="GO" id="GO:0004540">
    <property type="term" value="F:RNA nuclease activity"/>
    <property type="evidence" value="ECO:0007669"/>
    <property type="project" value="InterPro"/>
</dbReference>
<evidence type="ECO:0000313" key="9">
    <source>
        <dbReference type="EMBL" id="NNU81065.1"/>
    </source>
</evidence>
<dbReference type="GO" id="GO:0016787">
    <property type="term" value="F:hydrolase activity"/>
    <property type="evidence" value="ECO:0007669"/>
    <property type="project" value="UniProtKB-KW"/>
</dbReference>
<feature type="domain" description="RNA-binding protein AU-1/Ribonuclease E/G" evidence="8">
    <location>
        <begin position="216"/>
        <end position="340"/>
    </location>
</feature>
<dbReference type="Pfam" id="PF10150">
    <property type="entry name" value="RNase_E_G"/>
    <property type="match status" value="2"/>
</dbReference>
<keyword evidence="4" id="KW-0255">Endonuclease</keyword>
<evidence type="ECO:0000256" key="4">
    <source>
        <dbReference type="ARBA" id="ARBA00022759"/>
    </source>
</evidence>
<proteinExistence type="predicted"/>
<dbReference type="GO" id="GO:0046872">
    <property type="term" value="F:metal ion binding"/>
    <property type="evidence" value="ECO:0007669"/>
    <property type="project" value="UniProtKB-KW"/>
</dbReference>
<keyword evidence="6" id="KW-0460">Magnesium</keyword>
<keyword evidence="3" id="KW-0479">Metal-binding</keyword>
<dbReference type="EMBL" id="JABFBC010000002">
    <property type="protein sequence ID" value="NNU81065.1"/>
    <property type="molecule type" value="Genomic_DNA"/>
</dbReference>
<dbReference type="PANTHER" id="PTHR30001">
    <property type="entry name" value="RIBONUCLEASE"/>
    <property type="match status" value="1"/>
</dbReference>
<protein>
    <submittedName>
        <fullName evidence="9">Ribonuclease G</fullName>
    </submittedName>
</protein>
<evidence type="ECO:0000256" key="2">
    <source>
        <dbReference type="ARBA" id="ARBA00022722"/>
    </source>
</evidence>
<dbReference type="PANTHER" id="PTHR30001:SF1">
    <property type="entry name" value="RIBONUCLEASE E_G-LIKE PROTEIN, CHLOROPLASTIC"/>
    <property type="match status" value="1"/>
</dbReference>
<dbReference type="GO" id="GO:0006364">
    <property type="term" value="P:rRNA processing"/>
    <property type="evidence" value="ECO:0007669"/>
    <property type="project" value="TreeGrafter"/>
</dbReference>
<keyword evidence="7" id="KW-0694">RNA-binding</keyword>
<evidence type="ECO:0000313" key="10">
    <source>
        <dbReference type="Proteomes" id="UP000572377"/>
    </source>
</evidence>
<evidence type="ECO:0000259" key="8">
    <source>
        <dbReference type="Pfam" id="PF10150"/>
    </source>
</evidence>
<evidence type="ECO:0000256" key="3">
    <source>
        <dbReference type="ARBA" id="ARBA00022723"/>
    </source>
</evidence>
<reference evidence="9 10" key="1">
    <citation type="submission" date="2020-05" db="EMBL/GenBank/DDBJ databases">
        <title>Gimesia benthica sp. nov., a novel planctomycete isolated from a deep-sea water sample of the Northwest Indian Ocean.</title>
        <authorList>
            <person name="Wang J."/>
            <person name="Ruan C."/>
            <person name="Song L."/>
            <person name="Zhu Y."/>
            <person name="Li A."/>
            <person name="Zheng X."/>
            <person name="Wang L."/>
            <person name="Lu Z."/>
            <person name="Huang Y."/>
            <person name="Du W."/>
            <person name="Zhou Y."/>
            <person name="Huang L."/>
            <person name="Dai X."/>
        </authorList>
    </citation>
    <scope>NUCLEOTIDE SEQUENCE [LARGE SCALE GENOMIC DNA]</scope>
    <source>
        <strain evidence="9 10">YYQ-30</strain>
    </source>
</reference>
<gene>
    <name evidence="9" type="ORF">HMH01_11515</name>
</gene>
<keyword evidence="10" id="KW-1185">Reference proteome</keyword>
<dbReference type="InterPro" id="IPR004659">
    <property type="entry name" value="RNase_E/G"/>
</dbReference>
<evidence type="ECO:0000256" key="1">
    <source>
        <dbReference type="ARBA" id="ARBA00001946"/>
    </source>
</evidence>
<comment type="cofactor">
    <cofactor evidence="1">
        <name>Mg(2+)</name>
        <dbReference type="ChEBI" id="CHEBI:18420"/>
    </cofactor>
</comment>